<sequence>MYDQVIAHIKDHVVTGADTQLLLAVDHDFGGLTLSSKWNQRPIAAASCTSEHLVSLLGQWKGDGHKGYLATELLRHYGLFNAIDDVLDTYKRSGSTPRVVTMGQALAAKAGIHWSTTSHISDDVDLYGAAGAAEKATGCWASQKYRLAAIATARSWPGRGSGCWA</sequence>
<name>A0A0A2V9W1_BEABA</name>
<protein>
    <recommendedName>
        <fullName evidence="3">Alkaline phosphatase</fullName>
    </recommendedName>
</protein>
<dbReference type="EMBL" id="ANFO01001100">
    <property type="protein sequence ID" value="KGQ04288.1"/>
    <property type="molecule type" value="Genomic_DNA"/>
</dbReference>
<dbReference type="AlphaFoldDB" id="A0A0A2V9W1"/>
<dbReference type="OrthoDB" id="7392499at2759"/>
<evidence type="ECO:0008006" key="3">
    <source>
        <dbReference type="Google" id="ProtNLM"/>
    </source>
</evidence>
<accession>A0A0A2V9W1</accession>
<comment type="caution">
    <text evidence="1">The sequence shown here is derived from an EMBL/GenBank/DDBJ whole genome shotgun (WGS) entry which is preliminary data.</text>
</comment>
<evidence type="ECO:0000313" key="2">
    <source>
        <dbReference type="Proteomes" id="UP000030106"/>
    </source>
</evidence>
<dbReference type="STRING" id="1245745.A0A0A2V9W1"/>
<organism evidence="1 2">
    <name type="scientific">Beauveria bassiana D1-5</name>
    <dbReference type="NCBI Taxonomy" id="1245745"/>
    <lineage>
        <taxon>Eukaryota</taxon>
        <taxon>Fungi</taxon>
        <taxon>Dikarya</taxon>
        <taxon>Ascomycota</taxon>
        <taxon>Pezizomycotina</taxon>
        <taxon>Sordariomycetes</taxon>
        <taxon>Hypocreomycetidae</taxon>
        <taxon>Hypocreales</taxon>
        <taxon>Cordycipitaceae</taxon>
        <taxon>Beauveria</taxon>
    </lineage>
</organism>
<gene>
    <name evidence="1" type="ORF">BBAD15_g10473</name>
</gene>
<reference evidence="1 2" key="1">
    <citation type="submission" date="2012-10" db="EMBL/GenBank/DDBJ databases">
        <title>Genome sequencing and analysis of entomopathogenic fungi Beauveria bassiana D1-5.</title>
        <authorList>
            <person name="Li Q."/>
            <person name="Wang L."/>
            <person name="Zhang Z."/>
            <person name="Wang Q."/>
            <person name="Ren J."/>
            <person name="Wang M."/>
            <person name="Xu W."/>
            <person name="Wang J."/>
            <person name="Lu Y."/>
            <person name="Du Q."/>
            <person name="Sun Z."/>
        </authorList>
    </citation>
    <scope>NUCLEOTIDE SEQUENCE [LARGE SCALE GENOMIC DNA]</scope>
    <source>
        <strain evidence="1 2">D1-5</strain>
    </source>
</reference>
<evidence type="ECO:0000313" key="1">
    <source>
        <dbReference type="EMBL" id="KGQ04288.1"/>
    </source>
</evidence>
<proteinExistence type="predicted"/>
<dbReference type="Proteomes" id="UP000030106">
    <property type="component" value="Unassembled WGS sequence"/>
</dbReference>
<dbReference type="HOGENOM" id="CLU_1610463_0_0_1"/>